<dbReference type="GO" id="GO:0005886">
    <property type="term" value="C:plasma membrane"/>
    <property type="evidence" value="ECO:0007669"/>
    <property type="project" value="UniProtKB-SubCell"/>
</dbReference>
<reference evidence="13 14" key="1">
    <citation type="submission" date="2024-12" db="EMBL/GenBank/DDBJ databases">
        <title>The unique morphological basis and parallel evolutionary history of personate flowers in Penstemon.</title>
        <authorList>
            <person name="Depatie T.H."/>
            <person name="Wessinger C.A."/>
        </authorList>
    </citation>
    <scope>NUCLEOTIDE SEQUENCE [LARGE SCALE GENOMIC DNA]</scope>
    <source>
        <strain evidence="13">WTNN_2</strain>
        <tissue evidence="13">Leaf</tissue>
    </source>
</reference>
<gene>
    <name evidence="13" type="ORF">ACJIZ3_013897</name>
</gene>
<evidence type="ECO:0000256" key="4">
    <source>
        <dbReference type="ARBA" id="ARBA00022679"/>
    </source>
</evidence>
<evidence type="ECO:0000256" key="11">
    <source>
        <dbReference type="ARBA" id="ARBA00048679"/>
    </source>
</evidence>
<keyword evidence="5" id="KW-0812">Transmembrane</keyword>
<evidence type="ECO:0000313" key="14">
    <source>
        <dbReference type="Proteomes" id="UP001634393"/>
    </source>
</evidence>
<evidence type="ECO:0000256" key="2">
    <source>
        <dbReference type="ARBA" id="ARBA00012513"/>
    </source>
</evidence>
<name>A0ABD3RI48_9LAMI</name>
<keyword evidence="9" id="KW-0472">Membrane</keyword>
<keyword evidence="4" id="KW-0808">Transferase</keyword>
<dbReference type="GO" id="GO:0005524">
    <property type="term" value="F:ATP binding"/>
    <property type="evidence" value="ECO:0007669"/>
    <property type="project" value="UniProtKB-KW"/>
</dbReference>
<keyword evidence="6" id="KW-0547">Nucleotide-binding</keyword>
<dbReference type="Proteomes" id="UP001634393">
    <property type="component" value="Unassembled WGS sequence"/>
</dbReference>
<keyword evidence="12" id="KW-0732">Signal</keyword>
<dbReference type="GO" id="GO:0004674">
    <property type="term" value="F:protein serine/threonine kinase activity"/>
    <property type="evidence" value="ECO:0007669"/>
    <property type="project" value="UniProtKB-KW"/>
</dbReference>
<evidence type="ECO:0000256" key="1">
    <source>
        <dbReference type="ARBA" id="ARBA00004162"/>
    </source>
</evidence>
<evidence type="ECO:0000256" key="9">
    <source>
        <dbReference type="ARBA" id="ARBA00023136"/>
    </source>
</evidence>
<comment type="caution">
    <text evidence="13">The sequence shown here is derived from an EMBL/GenBank/DDBJ whole genome shotgun (WGS) entry which is preliminary data.</text>
</comment>
<dbReference type="EC" id="2.7.11.1" evidence="2"/>
<organism evidence="13 14">
    <name type="scientific">Penstemon smallii</name>
    <dbReference type="NCBI Taxonomy" id="265156"/>
    <lineage>
        <taxon>Eukaryota</taxon>
        <taxon>Viridiplantae</taxon>
        <taxon>Streptophyta</taxon>
        <taxon>Embryophyta</taxon>
        <taxon>Tracheophyta</taxon>
        <taxon>Spermatophyta</taxon>
        <taxon>Magnoliopsida</taxon>
        <taxon>eudicotyledons</taxon>
        <taxon>Gunneridae</taxon>
        <taxon>Pentapetalae</taxon>
        <taxon>asterids</taxon>
        <taxon>lamiids</taxon>
        <taxon>Lamiales</taxon>
        <taxon>Plantaginaceae</taxon>
        <taxon>Cheloneae</taxon>
        <taxon>Penstemon</taxon>
    </lineage>
</organism>
<proteinExistence type="predicted"/>
<evidence type="ECO:0000256" key="3">
    <source>
        <dbReference type="ARBA" id="ARBA00022527"/>
    </source>
</evidence>
<dbReference type="PANTHER" id="PTHR47982">
    <property type="entry name" value="PROLINE-RICH RECEPTOR-LIKE PROTEIN KINASE PERK4"/>
    <property type="match status" value="1"/>
</dbReference>
<keyword evidence="8" id="KW-1133">Transmembrane helix</keyword>
<evidence type="ECO:0000256" key="10">
    <source>
        <dbReference type="ARBA" id="ARBA00047899"/>
    </source>
</evidence>
<keyword evidence="7" id="KW-0067">ATP-binding</keyword>
<dbReference type="Gene3D" id="1.10.510.10">
    <property type="entry name" value="Transferase(Phosphotransferase) domain 1"/>
    <property type="match status" value="1"/>
</dbReference>
<dbReference type="PANTHER" id="PTHR47982:SF32">
    <property type="entry name" value="NON-SPECIFIC SERINE_THREONINE PROTEIN KINASE"/>
    <property type="match status" value="1"/>
</dbReference>
<keyword evidence="3" id="KW-0723">Serine/threonine-protein kinase</keyword>
<keyword evidence="3" id="KW-0418">Kinase</keyword>
<sequence>MPFLSYFNFLTITPLLLQARPLLHQALETKDFGDLVDPRLEKNFVVEEMFRMIEAAAACVRHLASKRPKMSQIVRALDSLEDSNNGMKPGQSGKFDSREYSAQIRMFQRMAFGSQDNTSEFSNTSQ</sequence>
<evidence type="ECO:0000313" key="13">
    <source>
        <dbReference type="EMBL" id="KAL3812629.1"/>
    </source>
</evidence>
<dbReference type="AlphaFoldDB" id="A0ABD3RI48"/>
<feature type="chain" id="PRO_5044842888" description="non-specific serine/threonine protein kinase" evidence="12">
    <location>
        <begin position="20"/>
        <end position="126"/>
    </location>
</feature>
<dbReference type="EMBL" id="JBJXBP010000008">
    <property type="protein sequence ID" value="KAL3812629.1"/>
    <property type="molecule type" value="Genomic_DNA"/>
</dbReference>
<feature type="signal peptide" evidence="12">
    <location>
        <begin position="1"/>
        <end position="19"/>
    </location>
</feature>
<comment type="catalytic activity">
    <reaction evidence="11">
        <text>L-seryl-[protein] + ATP = O-phospho-L-seryl-[protein] + ADP + H(+)</text>
        <dbReference type="Rhea" id="RHEA:17989"/>
        <dbReference type="Rhea" id="RHEA-COMP:9863"/>
        <dbReference type="Rhea" id="RHEA-COMP:11604"/>
        <dbReference type="ChEBI" id="CHEBI:15378"/>
        <dbReference type="ChEBI" id="CHEBI:29999"/>
        <dbReference type="ChEBI" id="CHEBI:30616"/>
        <dbReference type="ChEBI" id="CHEBI:83421"/>
        <dbReference type="ChEBI" id="CHEBI:456216"/>
        <dbReference type="EC" id="2.7.11.1"/>
    </reaction>
</comment>
<accession>A0ABD3RI48</accession>
<comment type="catalytic activity">
    <reaction evidence="10">
        <text>L-threonyl-[protein] + ATP = O-phospho-L-threonyl-[protein] + ADP + H(+)</text>
        <dbReference type="Rhea" id="RHEA:46608"/>
        <dbReference type="Rhea" id="RHEA-COMP:11060"/>
        <dbReference type="Rhea" id="RHEA-COMP:11605"/>
        <dbReference type="ChEBI" id="CHEBI:15378"/>
        <dbReference type="ChEBI" id="CHEBI:30013"/>
        <dbReference type="ChEBI" id="CHEBI:30616"/>
        <dbReference type="ChEBI" id="CHEBI:61977"/>
        <dbReference type="ChEBI" id="CHEBI:456216"/>
        <dbReference type="EC" id="2.7.11.1"/>
    </reaction>
</comment>
<evidence type="ECO:0000256" key="7">
    <source>
        <dbReference type="ARBA" id="ARBA00022840"/>
    </source>
</evidence>
<keyword evidence="14" id="KW-1185">Reference proteome</keyword>
<evidence type="ECO:0000256" key="6">
    <source>
        <dbReference type="ARBA" id="ARBA00022741"/>
    </source>
</evidence>
<evidence type="ECO:0000256" key="12">
    <source>
        <dbReference type="SAM" id="SignalP"/>
    </source>
</evidence>
<evidence type="ECO:0000256" key="8">
    <source>
        <dbReference type="ARBA" id="ARBA00022989"/>
    </source>
</evidence>
<protein>
    <recommendedName>
        <fullName evidence="2">non-specific serine/threonine protein kinase</fullName>
        <ecNumber evidence="2">2.7.11.1</ecNumber>
    </recommendedName>
</protein>
<dbReference type="InterPro" id="IPR047117">
    <property type="entry name" value="PERK1-13-like"/>
</dbReference>
<comment type="subcellular location">
    <subcellularLocation>
        <location evidence="1">Cell membrane</location>
        <topology evidence="1">Single-pass membrane protein</topology>
    </subcellularLocation>
</comment>
<evidence type="ECO:0000256" key="5">
    <source>
        <dbReference type="ARBA" id="ARBA00022692"/>
    </source>
</evidence>